<dbReference type="Gene3D" id="1.10.10.10">
    <property type="entry name" value="Winged helix-like DNA-binding domain superfamily/Winged helix DNA-binding domain"/>
    <property type="match status" value="1"/>
</dbReference>
<name>A0ABY5RXS5_9HYPH</name>
<organism evidence="4 5">
    <name type="scientific">Microvirga terrae</name>
    <dbReference type="NCBI Taxonomy" id="2740529"/>
    <lineage>
        <taxon>Bacteria</taxon>
        <taxon>Pseudomonadati</taxon>
        <taxon>Pseudomonadota</taxon>
        <taxon>Alphaproteobacteria</taxon>
        <taxon>Hyphomicrobiales</taxon>
        <taxon>Methylobacteriaceae</taxon>
        <taxon>Microvirga</taxon>
    </lineage>
</organism>
<feature type="domain" description="DprA winged helix" evidence="3">
    <location>
        <begin position="332"/>
        <end position="387"/>
    </location>
</feature>
<evidence type="ECO:0000313" key="5">
    <source>
        <dbReference type="Proteomes" id="UP001017257"/>
    </source>
</evidence>
<dbReference type="RefSeq" id="WP_173950402.1">
    <property type="nucleotide sequence ID" value="NZ_CP102845.1"/>
</dbReference>
<dbReference type="Pfam" id="PF21102">
    <property type="entry name" value="DprA_N"/>
    <property type="match status" value="1"/>
</dbReference>
<accession>A0ABY5RXS5</accession>
<dbReference type="PANTHER" id="PTHR43022">
    <property type="entry name" value="PROTEIN SMF"/>
    <property type="match status" value="1"/>
</dbReference>
<sequence length="395" mass="42187">MILTDEQRLDWLRLIRSEKVGPRTFRALVNQYGGAAGALEALPDLARRSGRLMLKVCSRAEAEKEMAAAARLGIRFIAMGEPDYPKTLQAIDTAPPLIALRGSAEILAKPSVAIVGSRNASASGLTFAERLARQIGEAGYAVVSGLARGVDTKAHKASLATGTVAVLAGGHDRIYPVQNAQLVEIIVEQGGAVLSEMPMDWEPRGRDFPRRNRIVSGLSYGVVVVEAARRSGSLITARFALEQGREVFAVPGSPLDPRAEGTNDLIRDGATLCAGVEHVTSVLEPLIASGPRLDQNAEEPIHILGSEELWDELDLPDILRAPVRPIMPEAGVDEDTADRQSDLVALLGPSPVAVDDLVRQSGQSIRNVQMALLELEIAGRLERHGGNAVSLIANP</sequence>
<evidence type="ECO:0000256" key="1">
    <source>
        <dbReference type="ARBA" id="ARBA00006525"/>
    </source>
</evidence>
<dbReference type="InterPro" id="IPR041614">
    <property type="entry name" value="DprA_WH"/>
</dbReference>
<dbReference type="Pfam" id="PF17782">
    <property type="entry name" value="WHD_DprA"/>
    <property type="match status" value="1"/>
</dbReference>
<dbReference type="Gene3D" id="3.40.50.450">
    <property type="match status" value="1"/>
</dbReference>
<dbReference type="InterPro" id="IPR036388">
    <property type="entry name" value="WH-like_DNA-bd_sf"/>
</dbReference>
<protein>
    <submittedName>
        <fullName evidence="4">DNA-processing protein DprA</fullName>
    </submittedName>
</protein>
<dbReference type="NCBIfam" id="TIGR00732">
    <property type="entry name" value="dprA"/>
    <property type="match status" value="1"/>
</dbReference>
<feature type="domain" description="Smf/DprA SLOG" evidence="2">
    <location>
        <begin position="76"/>
        <end position="282"/>
    </location>
</feature>
<comment type="similarity">
    <text evidence="1">Belongs to the DprA/Smf family.</text>
</comment>
<dbReference type="PANTHER" id="PTHR43022:SF1">
    <property type="entry name" value="PROTEIN SMF"/>
    <property type="match status" value="1"/>
</dbReference>
<evidence type="ECO:0000313" key="4">
    <source>
        <dbReference type="EMBL" id="UVF21823.1"/>
    </source>
</evidence>
<dbReference type="InterPro" id="IPR057666">
    <property type="entry name" value="DrpA_SLOG"/>
</dbReference>
<dbReference type="InterPro" id="IPR003488">
    <property type="entry name" value="DprA"/>
</dbReference>
<dbReference type="Pfam" id="PF02481">
    <property type="entry name" value="DNA_processg_A"/>
    <property type="match status" value="1"/>
</dbReference>
<evidence type="ECO:0000259" key="2">
    <source>
        <dbReference type="Pfam" id="PF02481"/>
    </source>
</evidence>
<dbReference type="EMBL" id="CP102845">
    <property type="protein sequence ID" value="UVF21823.1"/>
    <property type="molecule type" value="Genomic_DNA"/>
</dbReference>
<dbReference type="Proteomes" id="UP001017257">
    <property type="component" value="Chromosome"/>
</dbReference>
<gene>
    <name evidence="4" type="primary">dprA</name>
    <name evidence="4" type="ORF">HPT29_012245</name>
</gene>
<keyword evidence="5" id="KW-1185">Reference proteome</keyword>
<reference evidence="4" key="1">
    <citation type="submission" date="2022-08" db="EMBL/GenBank/DDBJ databases">
        <title>Microvirga terrae sp. nov., isolated from soil.</title>
        <authorList>
            <person name="Kim K.H."/>
            <person name="Seo Y.L."/>
            <person name="Kim J.M."/>
            <person name="Lee J.K."/>
            <person name="Han D.M."/>
            <person name="Jeon C.O."/>
        </authorList>
    </citation>
    <scope>NUCLEOTIDE SEQUENCE</scope>
    <source>
        <strain evidence="4">R24</strain>
    </source>
</reference>
<dbReference type="SUPFAM" id="SSF102405">
    <property type="entry name" value="MCP/YpsA-like"/>
    <property type="match status" value="1"/>
</dbReference>
<proteinExistence type="inferred from homology"/>
<evidence type="ECO:0000259" key="3">
    <source>
        <dbReference type="Pfam" id="PF17782"/>
    </source>
</evidence>